<evidence type="ECO:0000256" key="6">
    <source>
        <dbReference type="ARBA" id="ARBA00022927"/>
    </source>
</evidence>
<accession>A0AAJ5X5E1</accession>
<dbReference type="Proteomes" id="UP001218362">
    <property type="component" value="Chromosome"/>
</dbReference>
<dbReference type="GO" id="GO:0005829">
    <property type="term" value="C:cytosol"/>
    <property type="evidence" value="ECO:0007669"/>
    <property type="project" value="TreeGrafter"/>
</dbReference>
<evidence type="ECO:0000256" key="8">
    <source>
        <dbReference type="SAM" id="Coils"/>
    </source>
</evidence>
<evidence type="ECO:0000256" key="7">
    <source>
        <dbReference type="ARBA" id="ARBA00023225"/>
    </source>
</evidence>
<evidence type="ECO:0000313" key="10">
    <source>
        <dbReference type="EMBL" id="WEK46122.1"/>
    </source>
</evidence>
<evidence type="ECO:0000313" key="11">
    <source>
        <dbReference type="Proteomes" id="UP001218362"/>
    </source>
</evidence>
<protein>
    <recommendedName>
        <fullName evidence="3">Flagellar assembly protein FliH</fullName>
    </recommendedName>
</protein>
<feature type="domain" description="Flagellar assembly protein FliH/Type III secretion system HrpE" evidence="9">
    <location>
        <begin position="124"/>
        <end position="222"/>
    </location>
</feature>
<dbReference type="EMBL" id="CP119316">
    <property type="protein sequence ID" value="WEK46122.1"/>
    <property type="molecule type" value="Genomic_DNA"/>
</dbReference>
<feature type="coiled-coil region" evidence="8">
    <location>
        <begin position="45"/>
        <end position="72"/>
    </location>
</feature>
<proteinExistence type="inferred from homology"/>
<name>A0AAJ5X5E1_9SPHN</name>
<dbReference type="Pfam" id="PF02108">
    <property type="entry name" value="FliH"/>
    <property type="match status" value="1"/>
</dbReference>
<keyword evidence="7" id="KW-1006">Bacterial flagellum protein export</keyword>
<keyword evidence="5" id="KW-1005">Bacterial flagellum biogenesis</keyword>
<evidence type="ECO:0000256" key="3">
    <source>
        <dbReference type="ARBA" id="ARBA00016507"/>
    </source>
</evidence>
<dbReference type="GO" id="GO:0044781">
    <property type="term" value="P:bacterial-type flagellum organization"/>
    <property type="evidence" value="ECO:0007669"/>
    <property type="project" value="UniProtKB-KW"/>
</dbReference>
<keyword evidence="4" id="KW-0813">Transport</keyword>
<reference evidence="10" key="1">
    <citation type="submission" date="2023-03" db="EMBL/GenBank/DDBJ databases">
        <title>Andean soil-derived lignocellulolytic bacterial consortium as a source of novel taxa and putative plastic-active enzymes.</title>
        <authorList>
            <person name="Diaz-Garcia L."/>
            <person name="Chuvochina M."/>
            <person name="Feuerriegel G."/>
            <person name="Bunk B."/>
            <person name="Sproer C."/>
            <person name="Streit W.R."/>
            <person name="Rodriguez L.M."/>
            <person name="Overmann J."/>
            <person name="Jimenez D.J."/>
        </authorList>
    </citation>
    <scope>NUCLEOTIDE SEQUENCE</scope>
    <source>
        <strain evidence="10">MAG 26</strain>
    </source>
</reference>
<evidence type="ECO:0000256" key="2">
    <source>
        <dbReference type="ARBA" id="ARBA00006602"/>
    </source>
</evidence>
<sequence length="236" mass="25863">MSMLLKAGSADALSAVRPLGTVLEEPEATAVVLPRLPGATTVRVEARFEQERSELEAEIAALHQRLADTESDADAREDAAFARGRHEGEYLATGETEKRLELLRAGLEAMQQAHSMRLGEYELLALQLARTAVGRIFADESRHVELIGETIARALTAIKRELVQTLRISSRDFRSEEELRALETRFPGITIEQDEALDAGGCAIDLRLGTIDLGLPGQWQRLAAFFEELGSAGDAR</sequence>
<dbReference type="PANTHER" id="PTHR34982:SF1">
    <property type="entry name" value="FLAGELLAR ASSEMBLY PROTEIN FLIH"/>
    <property type="match status" value="1"/>
</dbReference>
<dbReference type="PANTHER" id="PTHR34982">
    <property type="entry name" value="YOP PROTEINS TRANSLOCATION PROTEIN L"/>
    <property type="match status" value="1"/>
</dbReference>
<dbReference type="GO" id="GO:0015031">
    <property type="term" value="P:protein transport"/>
    <property type="evidence" value="ECO:0007669"/>
    <property type="project" value="UniProtKB-KW"/>
</dbReference>
<evidence type="ECO:0000256" key="1">
    <source>
        <dbReference type="ARBA" id="ARBA00003041"/>
    </source>
</evidence>
<keyword evidence="8" id="KW-0175">Coiled coil</keyword>
<evidence type="ECO:0000259" key="9">
    <source>
        <dbReference type="Pfam" id="PF02108"/>
    </source>
</evidence>
<keyword evidence="6" id="KW-0653">Protein transport</keyword>
<evidence type="ECO:0000256" key="4">
    <source>
        <dbReference type="ARBA" id="ARBA00022448"/>
    </source>
</evidence>
<evidence type="ECO:0000256" key="5">
    <source>
        <dbReference type="ARBA" id="ARBA00022795"/>
    </source>
</evidence>
<dbReference type="InterPro" id="IPR018035">
    <property type="entry name" value="Flagellar_FliH/T3SS_HrpE"/>
</dbReference>
<dbReference type="KEGG" id="acob:P0Y56_14020"/>
<comment type="similarity">
    <text evidence="2">Belongs to the FliH family.</text>
</comment>
<gene>
    <name evidence="10" type="ORF">P0Y56_14020</name>
</gene>
<dbReference type="InterPro" id="IPR051472">
    <property type="entry name" value="T3SS_Stator/FliH"/>
</dbReference>
<comment type="function">
    <text evidence="1">Needed for flagellar regrowth and assembly.</text>
</comment>
<organism evidence="10 11">
    <name type="scientific">Candidatus Andeanibacterium colombiense</name>
    <dbReference type="NCBI Taxonomy" id="3121345"/>
    <lineage>
        <taxon>Bacteria</taxon>
        <taxon>Pseudomonadati</taxon>
        <taxon>Pseudomonadota</taxon>
        <taxon>Alphaproteobacteria</taxon>
        <taxon>Sphingomonadales</taxon>
        <taxon>Sphingomonadaceae</taxon>
        <taxon>Candidatus Andeanibacterium</taxon>
    </lineage>
</organism>
<dbReference type="AlphaFoldDB" id="A0AAJ5X5E1"/>